<proteinExistence type="predicted"/>
<reference evidence="1 2" key="1">
    <citation type="submission" date="2019-10" db="EMBL/GenBank/DDBJ databases">
        <title>Streptomyces smaragdinus sp. nov. and Streptomyces fabii sp. nov., isolated from the gut of fungus growing-termite Macrotermes natalensis.</title>
        <authorList>
            <person name="Schwitalla J."/>
            <person name="Benndorf R."/>
            <person name="Martin K."/>
            <person name="De Beer W."/>
            <person name="Kaster A.-K."/>
            <person name="Vollmers J."/>
            <person name="Poulsen M."/>
            <person name="Beemelmanns C."/>
        </authorList>
    </citation>
    <scope>NUCLEOTIDE SEQUENCE [LARGE SCALE GENOMIC DNA]</scope>
    <source>
        <strain evidence="1 2">RB5</strain>
    </source>
</reference>
<gene>
    <name evidence="1" type="ORF">SRB5_53570</name>
</gene>
<name>A0A7K0CNZ6_9ACTN</name>
<evidence type="ECO:0000313" key="2">
    <source>
        <dbReference type="Proteomes" id="UP000466345"/>
    </source>
</evidence>
<keyword evidence="2" id="KW-1185">Reference proteome</keyword>
<sequence length="307" mass="34440">MKDDTRMLSAMIDFDSAGARDFPTTSAHWLTSGAENLAPKEWQAALKSFPMMRPNEWNEAHGLPFSVWGEVHVWNSDRSIAESRPLSDASLRWMRNEVSYFPDGARLTLCRLDSNGIPYENGIDRLDLTLSVDEEYPWIAQLQAVSTFGSHLLPSAINKNELWVGFFRKTASRDGVTFGHITDDLLGPRETGLDTVLRRGGTRNSIRNGREILRGYSWVTVLSADLGERLGGVDALVRSEAFYKVSKLRGGAIFLQASESMAGYSDRTMERIFDVLRPVIPGGVPKIDPTVRKIPRIVWVDSRETLH</sequence>
<dbReference type="Proteomes" id="UP000466345">
    <property type="component" value="Unassembled WGS sequence"/>
</dbReference>
<organism evidence="1 2">
    <name type="scientific">Streptomyces smaragdinus</name>
    <dbReference type="NCBI Taxonomy" id="2585196"/>
    <lineage>
        <taxon>Bacteria</taxon>
        <taxon>Bacillati</taxon>
        <taxon>Actinomycetota</taxon>
        <taxon>Actinomycetes</taxon>
        <taxon>Kitasatosporales</taxon>
        <taxon>Streptomycetaceae</taxon>
        <taxon>Streptomyces</taxon>
    </lineage>
</organism>
<dbReference type="EMBL" id="WEGJ01000029">
    <property type="protein sequence ID" value="MQY15179.1"/>
    <property type="molecule type" value="Genomic_DNA"/>
</dbReference>
<evidence type="ECO:0000313" key="1">
    <source>
        <dbReference type="EMBL" id="MQY15179.1"/>
    </source>
</evidence>
<protein>
    <submittedName>
        <fullName evidence="1">Uncharacterized protein</fullName>
    </submittedName>
</protein>
<accession>A0A7K0CNZ6</accession>
<dbReference type="AlphaFoldDB" id="A0A7K0CNZ6"/>
<comment type="caution">
    <text evidence="1">The sequence shown here is derived from an EMBL/GenBank/DDBJ whole genome shotgun (WGS) entry which is preliminary data.</text>
</comment>